<gene>
    <name evidence="2" type="ORF">ENM78_06425</name>
</gene>
<accession>A0A7J3ZM13</accession>
<dbReference type="SMART" id="SM00729">
    <property type="entry name" value="Elp3"/>
    <property type="match status" value="1"/>
</dbReference>
<dbReference type="GO" id="GO:0051536">
    <property type="term" value="F:iron-sulfur cluster binding"/>
    <property type="evidence" value="ECO:0007669"/>
    <property type="project" value="InterPro"/>
</dbReference>
<dbReference type="Pfam" id="PF04055">
    <property type="entry name" value="Radical_SAM"/>
    <property type="match status" value="1"/>
</dbReference>
<dbReference type="SUPFAM" id="SSF102114">
    <property type="entry name" value="Radical SAM enzymes"/>
    <property type="match status" value="1"/>
</dbReference>
<comment type="caution">
    <text evidence="2">The sequence shown here is derived from an EMBL/GenBank/DDBJ whole genome shotgun (WGS) entry which is preliminary data.</text>
</comment>
<dbReference type="CDD" id="cd01335">
    <property type="entry name" value="Radical_SAM"/>
    <property type="match status" value="1"/>
</dbReference>
<proteinExistence type="predicted"/>
<evidence type="ECO:0000259" key="1">
    <source>
        <dbReference type="PROSITE" id="PS51918"/>
    </source>
</evidence>
<dbReference type="EMBL" id="DRZC01000083">
    <property type="protein sequence ID" value="HHQ81064.1"/>
    <property type="molecule type" value="Genomic_DNA"/>
</dbReference>
<reference evidence="2" key="1">
    <citation type="journal article" date="2020" name="mSystems">
        <title>Genome- and Community-Level Interaction Insights into Carbon Utilization and Element Cycling Functions of Hydrothermarchaeota in Hydrothermal Sediment.</title>
        <authorList>
            <person name="Zhou Z."/>
            <person name="Liu Y."/>
            <person name="Xu W."/>
            <person name="Pan J."/>
            <person name="Luo Z.H."/>
            <person name="Li M."/>
        </authorList>
    </citation>
    <scope>NUCLEOTIDE SEQUENCE [LARGE SCALE GENOMIC DNA]</scope>
    <source>
        <strain evidence="2">SpSt-1116</strain>
    </source>
</reference>
<name>A0A7J3ZM13_9CREN</name>
<dbReference type="PANTHER" id="PTHR43324">
    <property type="match status" value="1"/>
</dbReference>
<dbReference type="SFLD" id="SFLDS00029">
    <property type="entry name" value="Radical_SAM"/>
    <property type="match status" value="1"/>
</dbReference>
<dbReference type="PANTHER" id="PTHR43324:SF1">
    <property type="entry name" value="RADICAL SAM CORE DOMAIN-CONTAINING PROTEIN"/>
    <property type="match status" value="1"/>
</dbReference>
<organism evidence="2">
    <name type="scientific">Fervidicoccus fontis</name>
    <dbReference type="NCBI Taxonomy" id="683846"/>
    <lineage>
        <taxon>Archaea</taxon>
        <taxon>Thermoproteota</taxon>
        <taxon>Thermoprotei</taxon>
        <taxon>Fervidicoccales</taxon>
        <taxon>Fervidicoccaceae</taxon>
        <taxon>Fervidicoccus</taxon>
    </lineage>
</organism>
<dbReference type="InterPro" id="IPR023404">
    <property type="entry name" value="rSAM_horseshoe"/>
</dbReference>
<evidence type="ECO:0000313" key="2">
    <source>
        <dbReference type="EMBL" id="HHQ81064.1"/>
    </source>
</evidence>
<sequence length="529" mass="58691">MVLRVTVLDGYSDEPAGLGVPPYLDVYPRYAAGAIWSVEKDALIKYYTIDRARENWTAFCKDANSSNITIVLAGTIVPGKYLAATPITPEEIINVGMSLTSTLSILAGPVARFGMGRGGGSPVVGPHTLGRHYDVVVKGDIDAFLRSMLLEGLEKADPLVKRESYSDAERSLIYGARIVLQHPNYGYNLTLELETYRGCTRWFTGGCSFCVEPSYAMPVQRDKRDIIREAETLYELGVRAFRVGRQSDILTYGSPKLGVEEAPQPNPEELELLFRGLRAAVRESTLHIDNVNPAVIARNEKAAIRALEAIVKYHTPGDVAAMGIESADERVVRMNNLNATPEDSLKAIEIVNKVGRHVGWNGLPHLLPGVNFVLGLLGETKETFRRNIEFLETLLKRNLLVRRINIRRVLVLPGTRLYTSWNRRILSKHEKYIKHFIWIVRHKFDPEFLKRVAPKGRVLRCLFVEKTGGNITYARQTGSYPLVAELPGKLPKPCVLDAIVVGHKGRSVKAIPTGVCKSPLECTPIAASA</sequence>
<dbReference type="AlphaFoldDB" id="A0A7J3ZM13"/>
<dbReference type="GO" id="GO:0003824">
    <property type="term" value="F:catalytic activity"/>
    <property type="evidence" value="ECO:0007669"/>
    <property type="project" value="InterPro"/>
</dbReference>
<dbReference type="InterPro" id="IPR007197">
    <property type="entry name" value="rSAM"/>
</dbReference>
<dbReference type="SFLD" id="SFLDG01082">
    <property type="entry name" value="B12-binding_domain_containing"/>
    <property type="match status" value="1"/>
</dbReference>
<protein>
    <submittedName>
        <fullName evidence="2">Radical SAM protein</fullName>
    </submittedName>
</protein>
<dbReference type="Gene3D" id="3.80.30.20">
    <property type="entry name" value="tm_1862 like domain"/>
    <property type="match status" value="1"/>
</dbReference>
<dbReference type="PROSITE" id="PS51918">
    <property type="entry name" value="RADICAL_SAM"/>
    <property type="match status" value="1"/>
</dbReference>
<dbReference type="InterPro" id="IPR006638">
    <property type="entry name" value="Elp3/MiaA/NifB-like_rSAM"/>
</dbReference>
<feature type="domain" description="Radical SAM core" evidence="1">
    <location>
        <begin position="185"/>
        <end position="455"/>
    </location>
</feature>
<dbReference type="InterPro" id="IPR058240">
    <property type="entry name" value="rSAM_sf"/>
</dbReference>